<keyword evidence="4" id="KW-0732">Signal</keyword>
<feature type="signal peptide" evidence="4">
    <location>
        <begin position="1"/>
        <end position="23"/>
    </location>
</feature>
<dbReference type="EMBL" id="JAAKGT010000002">
    <property type="protein sequence ID" value="NGM48938.1"/>
    <property type="molecule type" value="Genomic_DNA"/>
</dbReference>
<dbReference type="InterPro" id="IPR050491">
    <property type="entry name" value="AmpC-like"/>
</dbReference>
<organism evidence="6">
    <name type="scientific">Caulobacter sp. 602-2</name>
    <dbReference type="NCBI Taxonomy" id="2710887"/>
    <lineage>
        <taxon>Bacteria</taxon>
        <taxon>Pseudomonadati</taxon>
        <taxon>Pseudomonadota</taxon>
        <taxon>Alphaproteobacteria</taxon>
        <taxon>Caulobacterales</taxon>
        <taxon>Caulobacteraceae</taxon>
        <taxon>Caulobacter</taxon>
    </lineage>
</organism>
<dbReference type="GO" id="GO:0016787">
    <property type="term" value="F:hydrolase activity"/>
    <property type="evidence" value="ECO:0007669"/>
    <property type="project" value="UniProtKB-KW"/>
</dbReference>
<feature type="chain" id="PRO_5026261535" evidence="4">
    <location>
        <begin position="24"/>
        <end position="370"/>
    </location>
</feature>
<dbReference type="PANTHER" id="PTHR46825">
    <property type="entry name" value="D-ALANYL-D-ALANINE-CARBOXYPEPTIDASE/ENDOPEPTIDASE AMPH"/>
    <property type="match status" value="1"/>
</dbReference>
<dbReference type="GO" id="GO:0016020">
    <property type="term" value="C:membrane"/>
    <property type="evidence" value="ECO:0007669"/>
    <property type="project" value="UniProtKB-SubCell"/>
</dbReference>
<name>A0A6G4QVG3_9CAUL</name>
<dbReference type="PANTHER" id="PTHR46825:SF11">
    <property type="entry name" value="PENICILLIN-BINDING PROTEIN 4"/>
    <property type="match status" value="1"/>
</dbReference>
<dbReference type="InterPro" id="IPR001466">
    <property type="entry name" value="Beta-lactam-related"/>
</dbReference>
<dbReference type="InterPro" id="IPR012338">
    <property type="entry name" value="Beta-lactam/transpept-like"/>
</dbReference>
<comment type="subcellular location">
    <subcellularLocation>
        <location evidence="1">Membrane</location>
    </subcellularLocation>
</comment>
<dbReference type="RefSeq" id="WP_165256685.1">
    <property type="nucleotide sequence ID" value="NZ_JAAKGT010000002.1"/>
</dbReference>
<feature type="domain" description="Beta-lactamase-related" evidence="5">
    <location>
        <begin position="40"/>
        <end position="359"/>
    </location>
</feature>
<comment type="caution">
    <text evidence="6">The sequence shown here is derived from an EMBL/GenBank/DDBJ whole genome shotgun (WGS) entry which is preliminary data.</text>
</comment>
<proteinExistence type="predicted"/>
<keyword evidence="6" id="KW-0378">Hydrolase</keyword>
<dbReference type="AlphaFoldDB" id="A0A6G4QVG3"/>
<feature type="region of interest" description="Disordered" evidence="3">
    <location>
        <begin position="240"/>
        <end position="261"/>
    </location>
</feature>
<dbReference type="Pfam" id="PF00144">
    <property type="entry name" value="Beta-lactamase"/>
    <property type="match status" value="1"/>
</dbReference>
<evidence type="ECO:0000256" key="2">
    <source>
        <dbReference type="ARBA" id="ARBA00023136"/>
    </source>
</evidence>
<evidence type="ECO:0000259" key="5">
    <source>
        <dbReference type="Pfam" id="PF00144"/>
    </source>
</evidence>
<dbReference type="SUPFAM" id="SSF56601">
    <property type="entry name" value="beta-lactamase/transpeptidase-like"/>
    <property type="match status" value="1"/>
</dbReference>
<evidence type="ECO:0000313" key="6">
    <source>
        <dbReference type="EMBL" id="NGM48938.1"/>
    </source>
</evidence>
<keyword evidence="2" id="KW-0472">Membrane</keyword>
<protein>
    <submittedName>
        <fullName evidence="6">Serine hydrolase</fullName>
    </submittedName>
</protein>
<reference evidence="6" key="1">
    <citation type="submission" date="2020-02" db="EMBL/GenBank/DDBJ databases">
        <authorList>
            <person name="Gao J."/>
            <person name="Sun J."/>
        </authorList>
    </citation>
    <scope>NUCLEOTIDE SEQUENCE</scope>
    <source>
        <strain evidence="6">602-2</strain>
    </source>
</reference>
<dbReference type="Gene3D" id="3.40.710.10">
    <property type="entry name" value="DD-peptidase/beta-lactamase superfamily"/>
    <property type="match status" value="1"/>
</dbReference>
<evidence type="ECO:0000256" key="1">
    <source>
        <dbReference type="ARBA" id="ARBA00004370"/>
    </source>
</evidence>
<evidence type="ECO:0000256" key="4">
    <source>
        <dbReference type="SAM" id="SignalP"/>
    </source>
</evidence>
<sequence>MLHRRRLLTLAAVAGSAPSMALARQVSDQPSGPVDPAAILAETGAPGLAGLVSDADRMILQAVGGVRRAGSTDLVERSDPWHIGSNTKAMTAALYARLVEAGKARWGASLASLFPGVKLDPAWKDTTIERLMSHVSGLSDKPVMAGGWLPRAHADKRPVAIQRAELASELLSAPPNGAPGKYEYANLNYVLVGAAIEAITKTSWEQAIEAELFKPLGITSAGFGAPKGAAPWGHLPAPGGGLTPVDPAGPSDNPPAMGPAGTVHMTLADHARFARLFLKDNAILSADSIKRLTTPEGDAIYALGWLVIPTRPWSRGPVLVHEGSNTMWHEVVMIAPGRGAAIIAACNAGPEASKGAATRLLHQFQAAYVA</sequence>
<evidence type="ECO:0000256" key="3">
    <source>
        <dbReference type="SAM" id="MobiDB-lite"/>
    </source>
</evidence>
<gene>
    <name evidence="6" type="ORF">G5B46_04900</name>
</gene>
<accession>A0A6G4QVG3</accession>